<dbReference type="OrthoDB" id="9798708at2"/>
<evidence type="ECO:0000313" key="2">
    <source>
        <dbReference type="EMBL" id="TYP95010.1"/>
    </source>
</evidence>
<dbReference type="Proteomes" id="UP000324595">
    <property type="component" value="Unassembled WGS sequence"/>
</dbReference>
<dbReference type="RefSeq" id="WP_148897693.1">
    <property type="nucleotide sequence ID" value="NZ_VNHY01000001.1"/>
</dbReference>
<keyword evidence="3" id="KW-1185">Reference proteome</keyword>
<feature type="transmembrane region" description="Helical" evidence="1">
    <location>
        <begin position="12"/>
        <end position="34"/>
    </location>
</feature>
<dbReference type="AlphaFoldDB" id="A0A5D3YM83"/>
<dbReference type="InterPro" id="IPR032820">
    <property type="entry name" value="ATPase_put"/>
</dbReference>
<keyword evidence="1" id="KW-0812">Transmembrane</keyword>
<evidence type="ECO:0000313" key="3">
    <source>
        <dbReference type="Proteomes" id="UP000324595"/>
    </source>
</evidence>
<comment type="caution">
    <text evidence="2">The sequence shown here is derived from an EMBL/GenBank/DDBJ whole genome shotgun (WGS) entry which is preliminary data.</text>
</comment>
<keyword evidence="1" id="KW-1133">Transmembrane helix</keyword>
<protein>
    <submittedName>
        <fullName evidence="2">ATP synthase protein I</fullName>
    </submittedName>
</protein>
<dbReference type="Pfam" id="PF09527">
    <property type="entry name" value="ATPase_gene1"/>
    <property type="match status" value="1"/>
</dbReference>
<accession>A0A5D3YM83</accession>
<dbReference type="EMBL" id="VNHY01000001">
    <property type="protein sequence ID" value="TYP95010.1"/>
    <property type="molecule type" value="Genomic_DNA"/>
</dbReference>
<keyword evidence="1" id="KW-0472">Membrane</keyword>
<name>A0A5D3YM83_9BACT</name>
<proteinExistence type="predicted"/>
<feature type="transmembrane region" description="Helical" evidence="1">
    <location>
        <begin position="40"/>
        <end position="61"/>
    </location>
</feature>
<sequence length="70" mass="7992">MNDQKSSTDYLKYLSLGLEIAVGLTLPIFVGYFLDLYFESSPWLLLVGCMVGIVNIFLLIFRINNRLNSE</sequence>
<evidence type="ECO:0000256" key="1">
    <source>
        <dbReference type="SAM" id="Phobius"/>
    </source>
</evidence>
<gene>
    <name evidence="2" type="ORF">LX73_0304</name>
</gene>
<reference evidence="2 3" key="1">
    <citation type="submission" date="2019-07" db="EMBL/GenBank/DDBJ databases">
        <title>Genomic Encyclopedia of Archaeal and Bacterial Type Strains, Phase II (KMG-II): from individual species to whole genera.</title>
        <authorList>
            <person name="Goeker M."/>
        </authorList>
    </citation>
    <scope>NUCLEOTIDE SEQUENCE [LARGE SCALE GENOMIC DNA]</scope>
    <source>
        <strain evidence="2 3">DSM 21935</strain>
    </source>
</reference>
<organism evidence="2 3">
    <name type="scientific">Fodinibius salinus</name>
    <dbReference type="NCBI Taxonomy" id="860790"/>
    <lineage>
        <taxon>Bacteria</taxon>
        <taxon>Pseudomonadati</taxon>
        <taxon>Balneolota</taxon>
        <taxon>Balneolia</taxon>
        <taxon>Balneolales</taxon>
        <taxon>Balneolaceae</taxon>
        <taxon>Fodinibius</taxon>
    </lineage>
</organism>